<keyword evidence="1" id="KW-0472">Membrane</keyword>
<reference evidence="2 3" key="1">
    <citation type="submission" date="2023-11" db="EMBL/GenBank/DDBJ databases">
        <title>Arctic aerobic anoxygenic photoheterotroph Sediminicoccus rosea KRV36 adapts its photosynthesis to long days of polar summer.</title>
        <authorList>
            <person name="Tomasch J."/>
            <person name="Kopejtka K."/>
            <person name="Bily T."/>
            <person name="Gardiner A.T."/>
            <person name="Gardian Z."/>
            <person name="Shivaramu S."/>
            <person name="Koblizek M."/>
            <person name="Engelhardt F."/>
            <person name="Kaftan D."/>
        </authorList>
    </citation>
    <scope>NUCLEOTIDE SEQUENCE [LARGE SCALE GENOMIC DNA]</scope>
    <source>
        <strain evidence="2 3">R-30</strain>
    </source>
</reference>
<keyword evidence="3" id="KW-1185">Reference proteome</keyword>
<gene>
    <name evidence="2" type="ORF">R9Z33_04575</name>
</gene>
<evidence type="ECO:0000313" key="2">
    <source>
        <dbReference type="EMBL" id="WPB86148.1"/>
    </source>
</evidence>
<dbReference type="Proteomes" id="UP001305521">
    <property type="component" value="Chromosome"/>
</dbReference>
<evidence type="ECO:0000313" key="3">
    <source>
        <dbReference type="Proteomes" id="UP001305521"/>
    </source>
</evidence>
<dbReference type="RefSeq" id="WP_318650124.1">
    <property type="nucleotide sequence ID" value="NZ_CP137852.1"/>
</dbReference>
<keyword evidence="1" id="KW-1133">Transmembrane helix</keyword>
<feature type="transmembrane region" description="Helical" evidence="1">
    <location>
        <begin position="64"/>
        <end position="97"/>
    </location>
</feature>
<protein>
    <recommendedName>
        <fullName evidence="4">DUF2232 domain-containing protein</fullName>
    </recommendedName>
</protein>
<dbReference type="EMBL" id="CP137852">
    <property type="protein sequence ID" value="WPB86148.1"/>
    <property type="molecule type" value="Genomic_DNA"/>
</dbReference>
<accession>A0ABZ0PK83</accession>
<evidence type="ECO:0008006" key="4">
    <source>
        <dbReference type="Google" id="ProtNLM"/>
    </source>
</evidence>
<organism evidence="2 3">
    <name type="scientific">Sediminicoccus rosea</name>
    <dbReference type="NCBI Taxonomy" id="1225128"/>
    <lineage>
        <taxon>Bacteria</taxon>
        <taxon>Pseudomonadati</taxon>
        <taxon>Pseudomonadota</taxon>
        <taxon>Alphaproteobacteria</taxon>
        <taxon>Acetobacterales</taxon>
        <taxon>Roseomonadaceae</taxon>
        <taxon>Sediminicoccus</taxon>
    </lineage>
</organism>
<keyword evidence="1" id="KW-0812">Transmembrane</keyword>
<evidence type="ECO:0000256" key="1">
    <source>
        <dbReference type="SAM" id="Phobius"/>
    </source>
</evidence>
<feature type="transmembrane region" description="Helical" evidence="1">
    <location>
        <begin position="259"/>
        <end position="286"/>
    </location>
</feature>
<name>A0ABZ0PK83_9PROT</name>
<feature type="transmembrane region" description="Helical" evidence="1">
    <location>
        <begin position="218"/>
        <end position="247"/>
    </location>
</feature>
<proteinExistence type="predicted"/>
<feature type="transmembrane region" description="Helical" evidence="1">
    <location>
        <begin position="109"/>
        <end position="131"/>
    </location>
</feature>
<feature type="transmembrane region" description="Helical" evidence="1">
    <location>
        <begin position="12"/>
        <end position="32"/>
    </location>
</feature>
<sequence>MAQSATPGGVFGQPGALAAGAAGLCSALLALWAMRGMPLGGMLLWATPLPLFAAGFAFGARTAILAIGIAALAVLFGSSMIGLAVFLAVFGVPVALIIGTSVQAGRMDLSLPLAILGIWPVVVLGLLAVSISDLEGEMRAAVEMGVRRMGVALPEGMVGQIAQVKAAAAGFWMALLMVGNGWAAQHLVTRQGLALHATPPAEDLRLPNWYLPLPVVGLALWALVGGAVALSAMLILLVPVFLLGVAGVHRLLRGRPGRVAFLIGFYLLMVLFLQIMAPLMVGVGLYDQIRRRAAPPQT</sequence>